<reference evidence="2 3" key="1">
    <citation type="submission" date="2016-11" db="EMBL/GenBank/DDBJ databases">
        <authorList>
            <person name="Jaros S."/>
            <person name="Januszkiewicz K."/>
            <person name="Wedrychowicz H."/>
        </authorList>
    </citation>
    <scope>NUCLEOTIDE SEQUENCE [LARGE SCALE GENOMIC DNA]</scope>
    <source>
        <strain evidence="2 3">OK807</strain>
    </source>
</reference>
<dbReference type="EMBL" id="FPJO01000044">
    <property type="protein sequence ID" value="SFY44225.1"/>
    <property type="molecule type" value="Genomic_DNA"/>
</dbReference>
<proteinExistence type="predicted"/>
<evidence type="ECO:0000259" key="1">
    <source>
        <dbReference type="Pfam" id="PF03457"/>
    </source>
</evidence>
<feature type="domain" description="Helicase-associated" evidence="1">
    <location>
        <begin position="29"/>
        <end position="97"/>
    </location>
</feature>
<organism evidence="2 3">
    <name type="scientific">Streptomyces atratus</name>
    <dbReference type="NCBI Taxonomy" id="1893"/>
    <lineage>
        <taxon>Bacteria</taxon>
        <taxon>Bacillati</taxon>
        <taxon>Actinomycetota</taxon>
        <taxon>Actinomycetes</taxon>
        <taxon>Kitasatosporales</taxon>
        <taxon>Streptomycetaceae</taxon>
        <taxon>Streptomyces</taxon>
    </lineage>
</organism>
<protein>
    <submittedName>
        <fullName evidence="2">Helicase associated domain-containing protein</fullName>
    </submittedName>
</protein>
<dbReference type="Pfam" id="PF03457">
    <property type="entry name" value="HA"/>
    <property type="match status" value="1"/>
</dbReference>
<accession>A0A1K2F8Y0</accession>
<dbReference type="Gene3D" id="6.10.140.530">
    <property type="match status" value="1"/>
</dbReference>
<dbReference type="InterPro" id="IPR005114">
    <property type="entry name" value="Helicase_assoc"/>
</dbReference>
<name>A0A1K2F8Y0_STRAR</name>
<dbReference type="Proteomes" id="UP000181909">
    <property type="component" value="Unassembled WGS sequence"/>
</dbReference>
<evidence type="ECO:0000313" key="2">
    <source>
        <dbReference type="EMBL" id="SFY44225.1"/>
    </source>
</evidence>
<gene>
    <name evidence="2" type="ORF">SAMN02787144_104430</name>
</gene>
<sequence>MTQLAGRTVLDDEERQASPLLARQLVAIHARQFHAREGHLRVPRKHVEYLEGGAAVGRQNGAEEPVTVRLGTWLDNVRKRADRLTEQRRADLNALGMLW</sequence>
<dbReference type="AlphaFoldDB" id="A0A1K2F8Y0"/>
<evidence type="ECO:0000313" key="3">
    <source>
        <dbReference type="Proteomes" id="UP000181909"/>
    </source>
</evidence>